<dbReference type="InterPro" id="IPR052487">
    <property type="entry name" value="Galactose-binding_lectin"/>
</dbReference>
<dbReference type="EMBL" id="JANIEX010000004">
    <property type="protein sequence ID" value="KAJ3576830.1"/>
    <property type="molecule type" value="Genomic_DNA"/>
</dbReference>
<dbReference type="GO" id="GO:0098609">
    <property type="term" value="P:cell-cell adhesion"/>
    <property type="evidence" value="ECO:0007669"/>
    <property type="project" value="TreeGrafter"/>
</dbReference>
<accession>A0AAD5YW17</accession>
<proteinExistence type="predicted"/>
<dbReference type="InterPro" id="IPR019019">
    <property type="entry name" value="H-type_lectin_domain"/>
</dbReference>
<dbReference type="GO" id="GO:0046871">
    <property type="term" value="F:N-acetylgalactosamine binding"/>
    <property type="evidence" value="ECO:0007669"/>
    <property type="project" value="TreeGrafter"/>
</dbReference>
<protein>
    <recommendedName>
        <fullName evidence="2">H-type lectin domain-containing protein</fullName>
    </recommendedName>
</protein>
<dbReference type="GO" id="GO:0098636">
    <property type="term" value="C:protein complex involved in cell adhesion"/>
    <property type="evidence" value="ECO:0007669"/>
    <property type="project" value="TreeGrafter"/>
</dbReference>
<dbReference type="Pfam" id="PF09458">
    <property type="entry name" value="H_lectin"/>
    <property type="match status" value="3"/>
</dbReference>
<dbReference type="PANTHER" id="PTHR46938">
    <property type="entry name" value="DISCOIDIN-1 SUBUNIT A-RELATED-RELATED"/>
    <property type="match status" value="1"/>
</dbReference>
<evidence type="ECO:0000313" key="4">
    <source>
        <dbReference type="Proteomes" id="UP001213000"/>
    </source>
</evidence>
<reference evidence="3" key="1">
    <citation type="submission" date="2022-07" db="EMBL/GenBank/DDBJ databases">
        <title>Genome Sequence of Leucocoprinus birnbaumii.</title>
        <authorList>
            <person name="Buettner E."/>
        </authorList>
    </citation>
    <scope>NUCLEOTIDE SEQUENCE</scope>
    <source>
        <strain evidence="3">VT141</strain>
    </source>
</reference>
<gene>
    <name evidence="3" type="ORF">NP233_g151</name>
</gene>
<dbReference type="Gene3D" id="2.60.40.2080">
    <property type="match status" value="3"/>
</dbReference>
<comment type="caution">
    <text evidence="3">The sequence shown here is derived from an EMBL/GenBank/DDBJ whole genome shotgun (WGS) entry which is preliminary data.</text>
</comment>
<evidence type="ECO:0000313" key="3">
    <source>
        <dbReference type="EMBL" id="KAJ3576830.1"/>
    </source>
</evidence>
<evidence type="ECO:0000259" key="2">
    <source>
        <dbReference type="Pfam" id="PF09458"/>
    </source>
</evidence>
<dbReference type="Proteomes" id="UP001213000">
    <property type="component" value="Unassembled WGS sequence"/>
</dbReference>
<dbReference type="SUPFAM" id="SSF141086">
    <property type="entry name" value="Agglutinin HPA-like"/>
    <property type="match status" value="3"/>
</dbReference>
<dbReference type="GO" id="GO:0009986">
    <property type="term" value="C:cell surface"/>
    <property type="evidence" value="ECO:0007669"/>
    <property type="project" value="TreeGrafter"/>
</dbReference>
<sequence>MISSSSTTSSLSVHLPMSITVSGFDTRQNHAPSNPQPDTHTTIRFPQPYVAPPRILHGLCLVDASKEQNIRIDSRVTNITKESATFHVTSWHESKLHQAVIRFLSICPTDLRYLSGQHTRDLNAPPATHIHFQRPFLTPPKVVVFFNHINLDKDHDWNVFTTATDIDVDGFTLNIDTRGDTVLYRARVAWFAYPEDREHVYSTSINMRQIHQVGYPQFLHEIKPISFSETKFNGTPEVFVALNAFEISCKENFCIKAYVDNVTKDGLTWHIETWSNAILSSAGATIIAVK</sequence>
<feature type="domain" description="H-type lectin" evidence="2">
    <location>
        <begin position="41"/>
        <end position="105"/>
    </location>
</feature>
<dbReference type="AlphaFoldDB" id="A0AAD5YW17"/>
<name>A0AAD5YW17_9AGAR</name>
<organism evidence="3 4">
    <name type="scientific">Leucocoprinus birnbaumii</name>
    <dbReference type="NCBI Taxonomy" id="56174"/>
    <lineage>
        <taxon>Eukaryota</taxon>
        <taxon>Fungi</taxon>
        <taxon>Dikarya</taxon>
        <taxon>Basidiomycota</taxon>
        <taxon>Agaricomycotina</taxon>
        <taxon>Agaricomycetes</taxon>
        <taxon>Agaricomycetidae</taxon>
        <taxon>Agaricales</taxon>
        <taxon>Agaricineae</taxon>
        <taxon>Agaricaceae</taxon>
        <taxon>Leucocoprinus</taxon>
    </lineage>
</organism>
<feature type="region of interest" description="Disordered" evidence="1">
    <location>
        <begin position="24"/>
        <end position="43"/>
    </location>
</feature>
<dbReference type="GO" id="GO:0030247">
    <property type="term" value="F:polysaccharide binding"/>
    <property type="evidence" value="ECO:0007669"/>
    <property type="project" value="TreeGrafter"/>
</dbReference>
<feature type="domain" description="H-type lectin" evidence="2">
    <location>
        <begin position="223"/>
        <end position="289"/>
    </location>
</feature>
<evidence type="ECO:0000256" key="1">
    <source>
        <dbReference type="SAM" id="MobiDB-lite"/>
    </source>
</evidence>
<keyword evidence="4" id="KW-1185">Reference proteome</keyword>
<dbReference type="GO" id="GO:0070492">
    <property type="term" value="F:oligosaccharide binding"/>
    <property type="evidence" value="ECO:0007669"/>
    <property type="project" value="TreeGrafter"/>
</dbReference>
<feature type="domain" description="H-type lectin" evidence="2">
    <location>
        <begin position="128"/>
        <end position="193"/>
    </location>
</feature>
<dbReference type="InterPro" id="IPR037221">
    <property type="entry name" value="H-type_lectin_dom_sf"/>
</dbReference>